<proteinExistence type="predicted"/>
<organism evidence="1">
    <name type="scientific">marine sediment metagenome</name>
    <dbReference type="NCBI Taxonomy" id="412755"/>
    <lineage>
        <taxon>unclassified sequences</taxon>
        <taxon>metagenomes</taxon>
        <taxon>ecological metagenomes</taxon>
    </lineage>
</organism>
<dbReference type="AlphaFoldDB" id="X1KX36"/>
<protein>
    <submittedName>
        <fullName evidence="1">Uncharacterized protein</fullName>
    </submittedName>
</protein>
<name>X1KX36_9ZZZZ</name>
<dbReference type="EMBL" id="BARV01013107">
    <property type="protein sequence ID" value="GAI11642.1"/>
    <property type="molecule type" value="Genomic_DNA"/>
</dbReference>
<reference evidence="1" key="1">
    <citation type="journal article" date="2014" name="Front. Microbiol.">
        <title>High frequency of phylogenetically diverse reductive dehalogenase-homologous genes in deep subseafloor sedimentary metagenomes.</title>
        <authorList>
            <person name="Kawai M."/>
            <person name="Futagami T."/>
            <person name="Toyoda A."/>
            <person name="Takaki Y."/>
            <person name="Nishi S."/>
            <person name="Hori S."/>
            <person name="Arai W."/>
            <person name="Tsubouchi T."/>
            <person name="Morono Y."/>
            <person name="Uchiyama I."/>
            <person name="Ito T."/>
            <person name="Fujiyama A."/>
            <person name="Inagaki F."/>
            <person name="Takami H."/>
        </authorList>
    </citation>
    <scope>NUCLEOTIDE SEQUENCE</scope>
    <source>
        <strain evidence="1">Expedition CK06-06</strain>
    </source>
</reference>
<accession>X1KX36</accession>
<feature type="non-terminal residue" evidence="1">
    <location>
        <position position="1"/>
    </location>
</feature>
<comment type="caution">
    <text evidence="1">The sequence shown here is derived from an EMBL/GenBank/DDBJ whole genome shotgun (WGS) entry which is preliminary data.</text>
</comment>
<gene>
    <name evidence="1" type="ORF">S06H3_23886</name>
</gene>
<evidence type="ECO:0000313" key="1">
    <source>
        <dbReference type="EMBL" id="GAI11642.1"/>
    </source>
</evidence>
<sequence length="40" mass="4828">GIGYNYQIPKLFNEDIIINENTQYLKKIRKIRAIFIKSDR</sequence>